<keyword evidence="3" id="KW-0808">Transferase</keyword>
<feature type="domain" description="Methyltransferase" evidence="2">
    <location>
        <begin position="57"/>
        <end position="151"/>
    </location>
</feature>
<dbReference type="InterPro" id="IPR050508">
    <property type="entry name" value="Methyltransf_Superfamily"/>
</dbReference>
<dbReference type="RefSeq" id="WP_387410229.1">
    <property type="nucleotide sequence ID" value="NZ_JBIASD010000005.1"/>
</dbReference>
<dbReference type="PANTHER" id="PTHR42912">
    <property type="entry name" value="METHYLTRANSFERASE"/>
    <property type="match status" value="1"/>
</dbReference>
<protein>
    <submittedName>
        <fullName evidence="3">Class I SAM-dependent methyltransferase</fullName>
        <ecNumber evidence="3">2.1.1.-</ecNumber>
    </submittedName>
</protein>
<reference evidence="3 4" key="1">
    <citation type="submission" date="2024-10" db="EMBL/GenBank/DDBJ databases">
        <title>The Natural Products Discovery Center: Release of the First 8490 Sequenced Strains for Exploring Actinobacteria Biosynthetic Diversity.</title>
        <authorList>
            <person name="Kalkreuter E."/>
            <person name="Kautsar S.A."/>
            <person name="Yang D."/>
            <person name="Bader C.D."/>
            <person name="Teijaro C.N."/>
            <person name="Fluegel L."/>
            <person name="Davis C.M."/>
            <person name="Simpson J.R."/>
            <person name="Lauterbach L."/>
            <person name="Steele A.D."/>
            <person name="Gui C."/>
            <person name="Meng S."/>
            <person name="Li G."/>
            <person name="Viehrig K."/>
            <person name="Ye F."/>
            <person name="Su P."/>
            <person name="Kiefer A.F."/>
            <person name="Nichols A."/>
            <person name="Cepeda A.J."/>
            <person name="Yan W."/>
            <person name="Fan B."/>
            <person name="Jiang Y."/>
            <person name="Adhikari A."/>
            <person name="Zheng C.-J."/>
            <person name="Schuster L."/>
            <person name="Cowan T.M."/>
            <person name="Smanski M.J."/>
            <person name="Chevrette M.G."/>
            <person name="De Carvalho L.P.S."/>
            <person name="Shen B."/>
        </authorList>
    </citation>
    <scope>NUCLEOTIDE SEQUENCE [LARGE SCALE GENOMIC DNA]</scope>
    <source>
        <strain evidence="3 4">NPDC002173</strain>
    </source>
</reference>
<dbReference type="Proteomes" id="UP001602013">
    <property type="component" value="Unassembled WGS sequence"/>
</dbReference>
<accession>A0ABW6SNV7</accession>
<name>A0ABW6SNV7_9ACTN</name>
<dbReference type="EC" id="2.1.1.-" evidence="3"/>
<dbReference type="InterPro" id="IPR029063">
    <property type="entry name" value="SAM-dependent_MTases_sf"/>
</dbReference>
<evidence type="ECO:0000313" key="4">
    <source>
        <dbReference type="Proteomes" id="UP001602013"/>
    </source>
</evidence>
<dbReference type="Pfam" id="PF13649">
    <property type="entry name" value="Methyltransf_25"/>
    <property type="match status" value="1"/>
</dbReference>
<keyword evidence="3" id="KW-0489">Methyltransferase</keyword>
<organism evidence="3 4">
    <name type="scientific">Microtetraspora malaysiensis</name>
    <dbReference type="NCBI Taxonomy" id="161358"/>
    <lineage>
        <taxon>Bacteria</taxon>
        <taxon>Bacillati</taxon>
        <taxon>Actinomycetota</taxon>
        <taxon>Actinomycetes</taxon>
        <taxon>Streptosporangiales</taxon>
        <taxon>Streptosporangiaceae</taxon>
        <taxon>Microtetraspora</taxon>
    </lineage>
</organism>
<dbReference type="EMBL" id="JBIASD010000005">
    <property type="protein sequence ID" value="MFF3665963.1"/>
    <property type="molecule type" value="Genomic_DNA"/>
</dbReference>
<dbReference type="CDD" id="cd02440">
    <property type="entry name" value="AdoMet_MTases"/>
    <property type="match status" value="1"/>
</dbReference>
<gene>
    <name evidence="3" type="ORF">ACFYXI_10255</name>
</gene>
<dbReference type="GO" id="GO:0008168">
    <property type="term" value="F:methyltransferase activity"/>
    <property type="evidence" value="ECO:0007669"/>
    <property type="project" value="UniProtKB-KW"/>
</dbReference>
<proteinExistence type="predicted"/>
<evidence type="ECO:0000313" key="3">
    <source>
        <dbReference type="EMBL" id="MFF3665963.1"/>
    </source>
</evidence>
<keyword evidence="4" id="KW-1185">Reference proteome</keyword>
<dbReference type="GO" id="GO:0032259">
    <property type="term" value="P:methylation"/>
    <property type="evidence" value="ECO:0007669"/>
    <property type="project" value="UniProtKB-KW"/>
</dbReference>
<dbReference type="SUPFAM" id="SSF53335">
    <property type="entry name" value="S-adenosyl-L-methionine-dependent methyltransferases"/>
    <property type="match status" value="1"/>
</dbReference>
<dbReference type="InterPro" id="IPR041698">
    <property type="entry name" value="Methyltransf_25"/>
</dbReference>
<sequence length="216" mass="23101">MKIGQSLHNPSKHEEGGGAIHHPRAYEVMAEIGFAGRRRRVFTQVAALTGARLGDRILDVGCGTGYLSRVLAPRVGPDGHVTGVDPSPPMVGHARGRAPRNCSYRVGEGQDLPFPDASFDVVVSTLAVHHMPYAARGTAIGEMLRVLRPGGRLLIAEFRPPTNAFFAHLVAVAVGPAMHPSMPELLADLVPAAGFRVEGTEHVKPLLHCVRAVRPE</sequence>
<evidence type="ECO:0000256" key="1">
    <source>
        <dbReference type="SAM" id="MobiDB-lite"/>
    </source>
</evidence>
<evidence type="ECO:0000259" key="2">
    <source>
        <dbReference type="Pfam" id="PF13649"/>
    </source>
</evidence>
<feature type="region of interest" description="Disordered" evidence="1">
    <location>
        <begin position="1"/>
        <end position="22"/>
    </location>
</feature>
<dbReference type="Gene3D" id="3.40.50.150">
    <property type="entry name" value="Vaccinia Virus protein VP39"/>
    <property type="match status" value="1"/>
</dbReference>
<comment type="caution">
    <text evidence="3">The sequence shown here is derived from an EMBL/GenBank/DDBJ whole genome shotgun (WGS) entry which is preliminary data.</text>
</comment>